<dbReference type="EMBL" id="CP136600">
    <property type="protein sequence ID" value="WOH36288.1"/>
    <property type="molecule type" value="Genomic_DNA"/>
</dbReference>
<dbReference type="RefSeq" id="WP_348395102.1">
    <property type="nucleotide sequence ID" value="NZ_CP136600.1"/>
</dbReference>
<feature type="signal peptide" evidence="1">
    <location>
        <begin position="1"/>
        <end position="21"/>
    </location>
</feature>
<dbReference type="GO" id="GO:0006508">
    <property type="term" value="P:proteolysis"/>
    <property type="evidence" value="ECO:0007669"/>
    <property type="project" value="UniProtKB-KW"/>
</dbReference>
<protein>
    <submittedName>
        <fullName evidence="2">Aspartyl protease family protein</fullName>
    </submittedName>
</protein>
<dbReference type="SUPFAM" id="SSF50630">
    <property type="entry name" value="Acid proteases"/>
    <property type="match status" value="1"/>
</dbReference>
<accession>A0ABZ0GKI3</accession>
<feature type="chain" id="PRO_5046763087" evidence="1">
    <location>
        <begin position="22"/>
        <end position="419"/>
    </location>
</feature>
<keyword evidence="1" id="KW-0732">Signal</keyword>
<dbReference type="InterPro" id="IPR034122">
    <property type="entry name" value="Retropepsin-like_bacterial"/>
</dbReference>
<keyword evidence="3" id="KW-1185">Reference proteome</keyword>
<dbReference type="SUPFAM" id="SSF50156">
    <property type="entry name" value="PDZ domain-like"/>
    <property type="match status" value="1"/>
</dbReference>
<evidence type="ECO:0000256" key="1">
    <source>
        <dbReference type="SAM" id="SignalP"/>
    </source>
</evidence>
<dbReference type="InterPro" id="IPR021109">
    <property type="entry name" value="Peptidase_aspartic_dom_sf"/>
</dbReference>
<gene>
    <name evidence="2" type="ORF">RI844_13010</name>
</gene>
<dbReference type="GO" id="GO:0008233">
    <property type="term" value="F:peptidase activity"/>
    <property type="evidence" value="ECO:0007669"/>
    <property type="project" value="UniProtKB-KW"/>
</dbReference>
<name>A0ABZ0GKI3_9GAMM</name>
<dbReference type="CDD" id="cd05483">
    <property type="entry name" value="retropepsin_like_bacteria"/>
    <property type="match status" value="1"/>
</dbReference>
<dbReference type="Gene3D" id="2.30.42.10">
    <property type="match status" value="1"/>
</dbReference>
<sequence>MKLKPGLFNLLVIALITAALSGCQLFQAAKFTYANATSTHKWLSNSNTTQIPFTLVSDLIIVPVSINGSEPLNFVFDTGAAATVILESNDTHSLELKSDTKLDISGGGESFQSIANVVPNINVTLGDIELIEQTIIHLPVSSVPFFKDRDSVFFDGIIGYDFLKRFAIKVDYDKAIITLSEQTDYAKAEIEHDKSWHPLPISIEGGMSYVSVDAQLSTKQVTPLKLLIDTGFSGTFEIVQAQHENYLAPYYPSRIQGLNGYSTVHVSNSKSLSLGRYSKNNVPVLFNMSSNKDVENSELLGNQFLKHFNIIFDYRNEQLFIKPNQNFDRPINLDKSGLRLMPHKLGAIVNDVSAKTGADNLGLKTGDIITSYNGKKITPEGFSTLTSTLASNLQRIKLCWLSNSTEICDDLVLASRLKQ</sequence>
<proteinExistence type="predicted"/>
<dbReference type="InterPro" id="IPR036034">
    <property type="entry name" value="PDZ_sf"/>
</dbReference>
<keyword evidence="2" id="KW-0378">Hydrolase</keyword>
<keyword evidence="2" id="KW-0645">Protease</keyword>
<evidence type="ECO:0000313" key="3">
    <source>
        <dbReference type="Proteomes" id="UP001301442"/>
    </source>
</evidence>
<organism evidence="2 3">
    <name type="scientific">Thalassotalea fonticola</name>
    <dbReference type="NCBI Taxonomy" id="3065649"/>
    <lineage>
        <taxon>Bacteria</taxon>
        <taxon>Pseudomonadati</taxon>
        <taxon>Pseudomonadota</taxon>
        <taxon>Gammaproteobacteria</taxon>
        <taxon>Alteromonadales</taxon>
        <taxon>Colwelliaceae</taxon>
        <taxon>Thalassotalea</taxon>
    </lineage>
</organism>
<evidence type="ECO:0000313" key="2">
    <source>
        <dbReference type="EMBL" id="WOH36288.1"/>
    </source>
</evidence>
<dbReference type="Proteomes" id="UP001301442">
    <property type="component" value="Chromosome"/>
</dbReference>
<dbReference type="Gene3D" id="2.40.70.10">
    <property type="entry name" value="Acid Proteases"/>
    <property type="match status" value="2"/>
</dbReference>
<dbReference type="Pfam" id="PF13650">
    <property type="entry name" value="Asp_protease_2"/>
    <property type="match status" value="1"/>
</dbReference>
<dbReference type="PROSITE" id="PS51257">
    <property type="entry name" value="PROKAR_LIPOPROTEIN"/>
    <property type="match status" value="1"/>
</dbReference>
<reference evidence="2 3" key="1">
    <citation type="submission" date="2023-09" db="EMBL/GenBank/DDBJ databases">
        <authorList>
            <person name="Qi X."/>
        </authorList>
    </citation>
    <scope>NUCLEOTIDE SEQUENCE [LARGE SCALE GENOMIC DNA]</scope>
    <source>
        <strain evidence="2 3">S1-1</strain>
    </source>
</reference>